<proteinExistence type="predicted"/>
<name>A0ACC2WGI1_9TREE</name>
<protein>
    <submittedName>
        <fullName evidence="1">Uncharacterized protein</fullName>
    </submittedName>
</protein>
<reference evidence="1" key="1">
    <citation type="submission" date="2023-04" db="EMBL/GenBank/DDBJ databases">
        <title>Draft Genome sequencing of Naganishia species isolated from polar environments using Oxford Nanopore Technology.</title>
        <authorList>
            <person name="Leo P."/>
            <person name="Venkateswaran K."/>
        </authorList>
    </citation>
    <scope>NUCLEOTIDE SEQUENCE</scope>
    <source>
        <strain evidence="1">MNA-CCFEE 5262</strain>
    </source>
</reference>
<evidence type="ECO:0000313" key="1">
    <source>
        <dbReference type="EMBL" id="KAJ9110172.1"/>
    </source>
</evidence>
<accession>A0ACC2WGI1</accession>
<comment type="caution">
    <text evidence="1">The sequence shown here is derived from an EMBL/GenBank/DDBJ whole genome shotgun (WGS) entry which is preliminary data.</text>
</comment>
<dbReference type="EMBL" id="JASBWS010000025">
    <property type="protein sequence ID" value="KAJ9110172.1"/>
    <property type="molecule type" value="Genomic_DNA"/>
</dbReference>
<sequence length="353" mass="37999">MDTSSSPMRVETMSSHNSRGSRELTKPHIKGTDQLPVARSSTTTDGWALSAYQRDTVFRGSNLESPGPELDLRLSDLSNLIVPLAPKPAGQEQSSSSPLSSADSDPFSDYLSYESDHGGAGHDTTEKDARSRWISKKTAIKSNQPQLQCTTTFADIPNTQPKRMQRVSEHSPLDAPCRSLRTPADLPLSPSPLSLKPTPTASEYHHLQREGQSLDDARFGGVPVAVARGRGFAPSRVANPVPTSIVGVTPNFSLPAAGHIVAADYNAQETPGEQGLLRSVRGWYRRSAPLISCLMAIMAAVCLTVCSQFSQTGATILARLPGQAFDGLGNNTKFVELYSSRVCLRQEGVSNPR</sequence>
<gene>
    <name evidence="1" type="ORF">QFC20_003024</name>
</gene>
<keyword evidence="2" id="KW-1185">Reference proteome</keyword>
<dbReference type="Proteomes" id="UP001230649">
    <property type="component" value="Unassembled WGS sequence"/>
</dbReference>
<organism evidence="1 2">
    <name type="scientific">Naganishia adeliensis</name>
    <dbReference type="NCBI Taxonomy" id="92952"/>
    <lineage>
        <taxon>Eukaryota</taxon>
        <taxon>Fungi</taxon>
        <taxon>Dikarya</taxon>
        <taxon>Basidiomycota</taxon>
        <taxon>Agaricomycotina</taxon>
        <taxon>Tremellomycetes</taxon>
        <taxon>Filobasidiales</taxon>
        <taxon>Filobasidiaceae</taxon>
        <taxon>Naganishia</taxon>
    </lineage>
</organism>
<evidence type="ECO:0000313" key="2">
    <source>
        <dbReference type="Proteomes" id="UP001230649"/>
    </source>
</evidence>